<dbReference type="Pfam" id="PF26526">
    <property type="entry name" value="DUF8175"/>
    <property type="match status" value="1"/>
</dbReference>
<dbReference type="InterPro" id="IPR058488">
    <property type="entry name" value="DUF8175"/>
</dbReference>
<feature type="chain" id="PRO_5046475484" description="DUF8175 domain-containing protein" evidence="1">
    <location>
        <begin position="20"/>
        <end position="203"/>
    </location>
</feature>
<proteinExistence type="predicted"/>
<comment type="caution">
    <text evidence="3">The sequence shown here is derived from an EMBL/GenBank/DDBJ whole genome shotgun (WGS) entry which is preliminary data.</text>
</comment>
<feature type="domain" description="DUF8175" evidence="2">
    <location>
        <begin position="18"/>
        <end position="199"/>
    </location>
</feature>
<protein>
    <recommendedName>
        <fullName evidence="2">DUF8175 domain-containing protein</fullName>
    </recommendedName>
</protein>
<sequence>MRAATLAAAAVLLAGCSHTASTPAPTAPLTWQDFHGVRLPLSSADGPHTLKNDHAEGFARTRQGALLAALHIAVRANAQWGPDVFESTITRQVTGSDAAQLLDKTRQQYEESRREAGLPAGSPLGQAYVTEEAYRWESYTPDAATVDIVSAGPSAAGTTVRASTRVQLIWRDGDWRVIAPLGGDWGNAASELKQLDGYTMFEE</sequence>
<evidence type="ECO:0000313" key="3">
    <source>
        <dbReference type="EMBL" id="MEV0971056.1"/>
    </source>
</evidence>
<keyword evidence="1" id="KW-0732">Signal</keyword>
<dbReference type="EMBL" id="JBFALK010000011">
    <property type="protein sequence ID" value="MEV0971056.1"/>
    <property type="molecule type" value="Genomic_DNA"/>
</dbReference>
<evidence type="ECO:0000313" key="4">
    <source>
        <dbReference type="Proteomes" id="UP001551675"/>
    </source>
</evidence>
<evidence type="ECO:0000256" key="1">
    <source>
        <dbReference type="SAM" id="SignalP"/>
    </source>
</evidence>
<organism evidence="3 4">
    <name type="scientific">Microtetraspora glauca</name>
    <dbReference type="NCBI Taxonomy" id="1996"/>
    <lineage>
        <taxon>Bacteria</taxon>
        <taxon>Bacillati</taxon>
        <taxon>Actinomycetota</taxon>
        <taxon>Actinomycetes</taxon>
        <taxon>Streptosporangiales</taxon>
        <taxon>Streptosporangiaceae</taxon>
        <taxon>Microtetraspora</taxon>
    </lineage>
</organism>
<keyword evidence="4" id="KW-1185">Reference proteome</keyword>
<gene>
    <name evidence="3" type="ORF">AB0I59_20700</name>
</gene>
<reference evidence="3 4" key="1">
    <citation type="submission" date="2024-06" db="EMBL/GenBank/DDBJ databases">
        <title>The Natural Products Discovery Center: Release of the First 8490 Sequenced Strains for Exploring Actinobacteria Biosynthetic Diversity.</title>
        <authorList>
            <person name="Kalkreuter E."/>
            <person name="Kautsar S.A."/>
            <person name="Yang D."/>
            <person name="Bader C.D."/>
            <person name="Teijaro C.N."/>
            <person name="Fluegel L."/>
            <person name="Davis C.M."/>
            <person name="Simpson J.R."/>
            <person name="Lauterbach L."/>
            <person name="Steele A.D."/>
            <person name="Gui C."/>
            <person name="Meng S."/>
            <person name="Li G."/>
            <person name="Viehrig K."/>
            <person name="Ye F."/>
            <person name="Su P."/>
            <person name="Kiefer A.F."/>
            <person name="Nichols A."/>
            <person name="Cepeda A.J."/>
            <person name="Yan W."/>
            <person name="Fan B."/>
            <person name="Jiang Y."/>
            <person name="Adhikari A."/>
            <person name="Zheng C.-J."/>
            <person name="Schuster L."/>
            <person name="Cowan T.M."/>
            <person name="Smanski M.J."/>
            <person name="Chevrette M.G."/>
            <person name="De Carvalho L.P.S."/>
            <person name="Shen B."/>
        </authorList>
    </citation>
    <scope>NUCLEOTIDE SEQUENCE [LARGE SCALE GENOMIC DNA]</scope>
    <source>
        <strain evidence="3 4">NPDC050100</strain>
    </source>
</reference>
<accession>A0ABV3GHY8</accession>
<name>A0ABV3GHY8_MICGL</name>
<feature type="signal peptide" evidence="1">
    <location>
        <begin position="1"/>
        <end position="19"/>
    </location>
</feature>
<dbReference type="RefSeq" id="WP_358134989.1">
    <property type="nucleotide sequence ID" value="NZ_JBFALK010000011.1"/>
</dbReference>
<dbReference type="Proteomes" id="UP001551675">
    <property type="component" value="Unassembled WGS sequence"/>
</dbReference>
<dbReference type="PROSITE" id="PS51257">
    <property type="entry name" value="PROKAR_LIPOPROTEIN"/>
    <property type="match status" value="1"/>
</dbReference>
<evidence type="ECO:0000259" key="2">
    <source>
        <dbReference type="Pfam" id="PF26526"/>
    </source>
</evidence>